<proteinExistence type="predicted"/>
<accession>A0A4R3JP07</accession>
<keyword evidence="1" id="KW-0413">Isomerase</keyword>
<dbReference type="AlphaFoldDB" id="A0A4R3JP07"/>
<dbReference type="RefSeq" id="WP_132241359.1">
    <property type="nucleotide sequence ID" value="NZ_SLZU01000001.1"/>
</dbReference>
<dbReference type="Pfam" id="PF17645">
    <property type="entry name" value="Amdase"/>
    <property type="match status" value="1"/>
</dbReference>
<dbReference type="PIRSF" id="PIRSF015736">
    <property type="entry name" value="MI"/>
    <property type="match status" value="1"/>
</dbReference>
<evidence type="ECO:0000313" key="1">
    <source>
        <dbReference type="EMBL" id="TCS67322.1"/>
    </source>
</evidence>
<dbReference type="InterPro" id="IPR026286">
    <property type="entry name" value="MaiA/AMDase"/>
</dbReference>
<keyword evidence="2" id="KW-1185">Reference proteome</keyword>
<protein>
    <submittedName>
        <fullName evidence="1">Maleate isomerase</fullName>
    </submittedName>
</protein>
<reference evidence="1 2" key="1">
    <citation type="submission" date="2019-03" db="EMBL/GenBank/DDBJ databases">
        <title>Genomic Encyclopedia of Type Strains, Phase IV (KMG-IV): sequencing the most valuable type-strain genomes for metagenomic binning, comparative biology and taxonomic classification.</title>
        <authorList>
            <person name="Goeker M."/>
        </authorList>
    </citation>
    <scope>NUCLEOTIDE SEQUENCE [LARGE SCALE GENOMIC DNA]</scope>
    <source>
        <strain evidence="1 2">DSM 104836</strain>
    </source>
</reference>
<sequence>MTALPYQTQPLSEPRLGLVVLSADETIERDFARMLPEGLSLKVTRVPSGLDVTTDTLAAMEHHLTSAASLLPQADPFDVVAYGCTSGTAVIGARKVAAMIRKGVAARSVTDPVTALVAACETLAVKRLGILSPYLPEVSDRLRAVLCEHGIETPAFGSFNESDEATVVRITPGSITSAAGSLARQGGIDGLFLSCTNLRTLEVIEEIESTTGLQVLSSNLVLGWHMCQLAKVTGPVWPRATLTPTGA</sequence>
<dbReference type="EMBL" id="SLZU01000001">
    <property type="protein sequence ID" value="TCS67322.1"/>
    <property type="molecule type" value="Genomic_DNA"/>
</dbReference>
<dbReference type="PANTHER" id="PTHR40267:SF1">
    <property type="entry name" value="BLR3294 PROTEIN"/>
    <property type="match status" value="1"/>
</dbReference>
<gene>
    <name evidence="1" type="ORF">EDD52_101417</name>
</gene>
<dbReference type="PANTHER" id="PTHR40267">
    <property type="entry name" value="BLR3294 PROTEIN"/>
    <property type="match status" value="1"/>
</dbReference>
<comment type="caution">
    <text evidence="1">The sequence shown here is derived from an EMBL/GenBank/DDBJ whole genome shotgun (WGS) entry which is preliminary data.</text>
</comment>
<dbReference type="Gene3D" id="3.40.50.12500">
    <property type="match status" value="1"/>
</dbReference>
<name>A0A4R3JP07_9RHOB</name>
<dbReference type="GO" id="GO:0016853">
    <property type="term" value="F:isomerase activity"/>
    <property type="evidence" value="ECO:0007669"/>
    <property type="project" value="UniProtKB-KW"/>
</dbReference>
<dbReference type="OrthoDB" id="9816064at2"/>
<organism evidence="1 2">
    <name type="scientific">Primorskyibacter sedentarius</name>
    <dbReference type="NCBI Taxonomy" id="745311"/>
    <lineage>
        <taxon>Bacteria</taxon>
        <taxon>Pseudomonadati</taxon>
        <taxon>Pseudomonadota</taxon>
        <taxon>Alphaproteobacteria</taxon>
        <taxon>Rhodobacterales</taxon>
        <taxon>Roseobacteraceae</taxon>
        <taxon>Primorskyibacter</taxon>
    </lineage>
</organism>
<dbReference type="InterPro" id="IPR053714">
    <property type="entry name" value="Iso_Racemase_Enz_sf"/>
</dbReference>
<evidence type="ECO:0000313" key="2">
    <source>
        <dbReference type="Proteomes" id="UP000295696"/>
    </source>
</evidence>
<dbReference type="Proteomes" id="UP000295696">
    <property type="component" value="Unassembled WGS sequence"/>
</dbReference>